<dbReference type="CDD" id="cd04301">
    <property type="entry name" value="NAT_SF"/>
    <property type="match status" value="1"/>
</dbReference>
<dbReference type="InterPro" id="IPR000182">
    <property type="entry name" value="GNAT_dom"/>
</dbReference>
<dbReference type="InterPro" id="IPR016181">
    <property type="entry name" value="Acyl_CoA_acyltransferase"/>
</dbReference>
<evidence type="ECO:0000259" key="3">
    <source>
        <dbReference type="PROSITE" id="PS51186"/>
    </source>
</evidence>
<dbReference type="PANTHER" id="PTHR43877">
    <property type="entry name" value="AMINOALKYLPHOSPHONATE N-ACETYLTRANSFERASE-RELATED-RELATED"/>
    <property type="match status" value="1"/>
</dbReference>
<feature type="domain" description="N-acetyltransferase" evidence="3">
    <location>
        <begin position="3"/>
        <end position="149"/>
    </location>
</feature>
<reference evidence="4 5" key="1">
    <citation type="submission" date="2020-12" db="EMBL/GenBank/DDBJ databases">
        <title>Olleya sediminilitoris sp. nov., isolated from a tidal flat.</title>
        <authorList>
            <person name="Park S."/>
            <person name="Yoon J.-H."/>
        </authorList>
    </citation>
    <scope>NUCLEOTIDE SEQUENCE [LARGE SCALE GENOMIC DNA]</scope>
    <source>
        <strain evidence="4 5">YSTF-M6</strain>
    </source>
</reference>
<sequence length="149" mass="17105">MLELIKTNSDNSDFKSLIIQLDDFLKITDGEDHDFYNQYNGLDTINHVVVAYIKNKPVGCAAFKPFDKSTVEIKRMFTTKAARGQGVAKAVLNLLEIWAKQLDYQYSILETGIRQLEAIQLYKSCNYKITDNYGQYKGIDQSLCFKKEL</sequence>
<gene>
    <name evidence="4" type="ORF">JAO71_07415</name>
</gene>
<dbReference type="PROSITE" id="PS51186">
    <property type="entry name" value="GNAT"/>
    <property type="match status" value="1"/>
</dbReference>
<dbReference type="InterPro" id="IPR050832">
    <property type="entry name" value="Bact_Acetyltransf"/>
</dbReference>
<name>A0ABS1WKM8_9FLAO</name>
<dbReference type="EMBL" id="JAEMEF010000005">
    <property type="protein sequence ID" value="MBL7559628.1"/>
    <property type="molecule type" value="Genomic_DNA"/>
</dbReference>
<dbReference type="PANTHER" id="PTHR43877:SF2">
    <property type="entry name" value="AMINOALKYLPHOSPHONATE N-ACETYLTRANSFERASE-RELATED"/>
    <property type="match status" value="1"/>
</dbReference>
<evidence type="ECO:0000313" key="4">
    <source>
        <dbReference type="EMBL" id="MBL7559628.1"/>
    </source>
</evidence>
<dbReference type="SUPFAM" id="SSF55729">
    <property type="entry name" value="Acyl-CoA N-acyltransferases (Nat)"/>
    <property type="match status" value="1"/>
</dbReference>
<dbReference type="Proteomes" id="UP000605013">
    <property type="component" value="Unassembled WGS sequence"/>
</dbReference>
<evidence type="ECO:0000313" key="5">
    <source>
        <dbReference type="Proteomes" id="UP000605013"/>
    </source>
</evidence>
<proteinExistence type="predicted"/>
<keyword evidence="1" id="KW-0808">Transferase</keyword>
<keyword evidence="2" id="KW-0012">Acyltransferase</keyword>
<evidence type="ECO:0000256" key="1">
    <source>
        <dbReference type="ARBA" id="ARBA00022679"/>
    </source>
</evidence>
<protein>
    <submittedName>
        <fullName evidence="4">GNAT family N-acetyltransferase</fullName>
    </submittedName>
</protein>
<keyword evidence="5" id="KW-1185">Reference proteome</keyword>
<evidence type="ECO:0000256" key="2">
    <source>
        <dbReference type="ARBA" id="ARBA00023315"/>
    </source>
</evidence>
<dbReference type="RefSeq" id="WP_054852877.1">
    <property type="nucleotide sequence ID" value="NZ_JAEMEF010000005.1"/>
</dbReference>
<organism evidence="4 5">
    <name type="scientific">Olleya sediminilitoris</name>
    <dbReference type="NCBI Taxonomy" id="2795739"/>
    <lineage>
        <taxon>Bacteria</taxon>
        <taxon>Pseudomonadati</taxon>
        <taxon>Bacteroidota</taxon>
        <taxon>Flavobacteriia</taxon>
        <taxon>Flavobacteriales</taxon>
        <taxon>Flavobacteriaceae</taxon>
    </lineage>
</organism>
<accession>A0ABS1WKM8</accession>
<comment type="caution">
    <text evidence="4">The sequence shown here is derived from an EMBL/GenBank/DDBJ whole genome shotgun (WGS) entry which is preliminary data.</text>
</comment>
<dbReference type="Pfam" id="PF00583">
    <property type="entry name" value="Acetyltransf_1"/>
    <property type="match status" value="1"/>
</dbReference>
<dbReference type="Gene3D" id="3.40.630.30">
    <property type="match status" value="1"/>
</dbReference>